<comment type="caution">
    <text evidence="3">The sequence shown here is derived from an EMBL/GenBank/DDBJ whole genome shotgun (WGS) entry which is preliminary data.</text>
</comment>
<protein>
    <recommendedName>
        <fullName evidence="2">Retrotransposon gag domain-containing protein</fullName>
    </recommendedName>
</protein>
<evidence type="ECO:0000259" key="2">
    <source>
        <dbReference type="Pfam" id="PF03732"/>
    </source>
</evidence>
<organism evidence="3">
    <name type="scientific">Sesamum latifolium</name>
    <dbReference type="NCBI Taxonomy" id="2727402"/>
    <lineage>
        <taxon>Eukaryota</taxon>
        <taxon>Viridiplantae</taxon>
        <taxon>Streptophyta</taxon>
        <taxon>Embryophyta</taxon>
        <taxon>Tracheophyta</taxon>
        <taxon>Spermatophyta</taxon>
        <taxon>Magnoliopsida</taxon>
        <taxon>eudicotyledons</taxon>
        <taxon>Gunneridae</taxon>
        <taxon>Pentapetalae</taxon>
        <taxon>asterids</taxon>
        <taxon>lamiids</taxon>
        <taxon>Lamiales</taxon>
        <taxon>Pedaliaceae</taxon>
        <taxon>Sesamum</taxon>
    </lineage>
</organism>
<reference evidence="3" key="1">
    <citation type="submission" date="2020-06" db="EMBL/GenBank/DDBJ databases">
        <authorList>
            <person name="Li T."/>
            <person name="Hu X."/>
            <person name="Zhang T."/>
            <person name="Song X."/>
            <person name="Zhang H."/>
            <person name="Dai N."/>
            <person name="Sheng W."/>
            <person name="Hou X."/>
            <person name="Wei L."/>
        </authorList>
    </citation>
    <scope>NUCLEOTIDE SEQUENCE</scope>
    <source>
        <strain evidence="3">KEN1</strain>
        <tissue evidence="3">Leaf</tissue>
    </source>
</reference>
<feature type="domain" description="Retrotransposon gag" evidence="2">
    <location>
        <begin position="112"/>
        <end position="201"/>
    </location>
</feature>
<dbReference type="Pfam" id="PF03732">
    <property type="entry name" value="Retrotrans_gag"/>
    <property type="match status" value="1"/>
</dbReference>
<dbReference type="EMBL" id="JACGWN010000006">
    <property type="protein sequence ID" value="KAL0447515.1"/>
    <property type="molecule type" value="Genomic_DNA"/>
</dbReference>
<dbReference type="InterPro" id="IPR005162">
    <property type="entry name" value="Retrotrans_gag_dom"/>
</dbReference>
<feature type="compositionally biased region" description="Polar residues" evidence="1">
    <location>
        <begin position="1"/>
        <end position="33"/>
    </location>
</feature>
<name>A0AAW2X1T7_9LAMI</name>
<dbReference type="PANTHER" id="PTHR33223">
    <property type="entry name" value="CCHC-TYPE DOMAIN-CONTAINING PROTEIN"/>
    <property type="match status" value="1"/>
</dbReference>
<proteinExistence type="predicted"/>
<sequence>METINSILRGSQASGAEPSSQLERGGTPTSQGMDEQVPAGLQQDRSNHVDFLCKEAAGRQPPDIWKSLKKKMVELRQQVAKETLPTERAEYIRKFENAALLHRYTDGIKCRVFLTALTNSAQQWFNQLPAESVRSFTEFSSLFQHQFASNKKYQKSVISLFGVRQEDNETLRVYVQRFNTTILKVPTAHQEVLISAFTQGLYGGPLFESLAKKPAFNYLDVLTQA</sequence>
<dbReference type="AlphaFoldDB" id="A0AAW2X1T7"/>
<evidence type="ECO:0000256" key="1">
    <source>
        <dbReference type="SAM" id="MobiDB-lite"/>
    </source>
</evidence>
<reference evidence="3" key="2">
    <citation type="journal article" date="2024" name="Plant">
        <title>Genomic evolution and insights into agronomic trait innovations of Sesamum species.</title>
        <authorList>
            <person name="Miao H."/>
            <person name="Wang L."/>
            <person name="Qu L."/>
            <person name="Liu H."/>
            <person name="Sun Y."/>
            <person name="Le M."/>
            <person name="Wang Q."/>
            <person name="Wei S."/>
            <person name="Zheng Y."/>
            <person name="Lin W."/>
            <person name="Duan Y."/>
            <person name="Cao H."/>
            <person name="Xiong S."/>
            <person name="Wang X."/>
            <person name="Wei L."/>
            <person name="Li C."/>
            <person name="Ma Q."/>
            <person name="Ju M."/>
            <person name="Zhao R."/>
            <person name="Li G."/>
            <person name="Mu C."/>
            <person name="Tian Q."/>
            <person name="Mei H."/>
            <person name="Zhang T."/>
            <person name="Gao T."/>
            <person name="Zhang H."/>
        </authorList>
    </citation>
    <scope>NUCLEOTIDE SEQUENCE</scope>
    <source>
        <tissue evidence="3">Leaf</tissue>
    </source>
</reference>
<evidence type="ECO:0000313" key="3">
    <source>
        <dbReference type="EMBL" id="KAL0447515.1"/>
    </source>
</evidence>
<accession>A0AAW2X1T7</accession>
<gene>
    <name evidence="3" type="ORF">Slati_1879400</name>
</gene>
<feature type="region of interest" description="Disordered" evidence="1">
    <location>
        <begin position="1"/>
        <end position="36"/>
    </location>
</feature>
<dbReference type="PANTHER" id="PTHR33223:SF10">
    <property type="entry name" value="AMINOTRANSFERASE-LIKE PLANT MOBILE DOMAIN-CONTAINING PROTEIN"/>
    <property type="match status" value="1"/>
</dbReference>